<evidence type="ECO:0000256" key="1">
    <source>
        <dbReference type="SAM" id="MobiDB-lite"/>
    </source>
</evidence>
<dbReference type="EMBL" id="CAJPEV010000012">
    <property type="protein sequence ID" value="CAG0878680.1"/>
    <property type="molecule type" value="Genomic_DNA"/>
</dbReference>
<name>A0A7R9A1W8_9CRUS</name>
<accession>A0A7R9A1W8</accession>
<feature type="compositionally biased region" description="Basic residues" evidence="1">
    <location>
        <begin position="158"/>
        <end position="173"/>
    </location>
</feature>
<sequence length="260" mass="29101">MSTLDFLTSDPMVGLHGTDNSDKLHDESDLFMFDQHEVVNGTSNGLTSNTEEARSYKRATLVGFRKSRSFSENGSVLPSLRGILKGGRQRRMSETSGISSYDSSDDIFSFGSSFHDPSIDSDIHEESCDESGSFKKTVRFNDVVSRQLYRSNSSILGQRKKNQRKAMKKRRAAERRTSNCESESESWLPKDEMNEVMQDLSDLSLSSTGDEESGSSTMDECENGNAPSKKNGKKKKKKGKRDRRNNKLTKETEMVLSSSV</sequence>
<evidence type="ECO:0000313" key="2">
    <source>
        <dbReference type="EMBL" id="CAD7240166.1"/>
    </source>
</evidence>
<dbReference type="Proteomes" id="UP000677054">
    <property type="component" value="Unassembled WGS sequence"/>
</dbReference>
<proteinExistence type="predicted"/>
<protein>
    <submittedName>
        <fullName evidence="2">Uncharacterized protein</fullName>
    </submittedName>
</protein>
<dbReference type="AlphaFoldDB" id="A0A7R9A1W8"/>
<keyword evidence="3" id="KW-1185">Reference proteome</keyword>
<dbReference type="EMBL" id="LR899529">
    <property type="protein sequence ID" value="CAD7240166.1"/>
    <property type="molecule type" value="Genomic_DNA"/>
</dbReference>
<organism evidence="2">
    <name type="scientific">Darwinula stevensoni</name>
    <dbReference type="NCBI Taxonomy" id="69355"/>
    <lineage>
        <taxon>Eukaryota</taxon>
        <taxon>Metazoa</taxon>
        <taxon>Ecdysozoa</taxon>
        <taxon>Arthropoda</taxon>
        <taxon>Crustacea</taxon>
        <taxon>Oligostraca</taxon>
        <taxon>Ostracoda</taxon>
        <taxon>Podocopa</taxon>
        <taxon>Podocopida</taxon>
        <taxon>Darwinulocopina</taxon>
        <taxon>Darwinuloidea</taxon>
        <taxon>Darwinulidae</taxon>
        <taxon>Darwinula</taxon>
    </lineage>
</organism>
<feature type="region of interest" description="Disordered" evidence="1">
    <location>
        <begin position="154"/>
        <end position="260"/>
    </location>
</feature>
<dbReference type="OrthoDB" id="546764at2759"/>
<gene>
    <name evidence="2" type="ORF">DSTB1V02_LOCUS198</name>
</gene>
<feature type="compositionally biased region" description="Basic residues" evidence="1">
    <location>
        <begin position="230"/>
        <end position="247"/>
    </location>
</feature>
<reference evidence="2" key="1">
    <citation type="submission" date="2020-11" db="EMBL/GenBank/DDBJ databases">
        <authorList>
            <person name="Tran Van P."/>
        </authorList>
    </citation>
    <scope>NUCLEOTIDE SEQUENCE</scope>
</reference>
<feature type="compositionally biased region" description="Low complexity" evidence="1">
    <location>
        <begin position="199"/>
        <end position="208"/>
    </location>
</feature>
<evidence type="ECO:0000313" key="3">
    <source>
        <dbReference type="Proteomes" id="UP000677054"/>
    </source>
</evidence>